<dbReference type="RefSeq" id="XP_016230141.1">
    <property type="nucleotide sequence ID" value="XM_016386009.1"/>
</dbReference>
<proteinExistence type="predicted"/>
<dbReference type="GeneID" id="27338784"/>
<dbReference type="HOGENOM" id="CLU_027581_0_0_1"/>
<evidence type="ECO:0000313" key="3">
    <source>
        <dbReference type="EMBL" id="KIW09925.1"/>
    </source>
</evidence>
<feature type="transmembrane region" description="Helical" evidence="1">
    <location>
        <begin position="101"/>
        <end position="121"/>
    </location>
</feature>
<dbReference type="InterPro" id="IPR041411">
    <property type="entry name" value="Ldi"/>
</dbReference>
<reference evidence="3 4" key="1">
    <citation type="submission" date="2015-01" db="EMBL/GenBank/DDBJ databases">
        <title>The Genome Sequence of Exophiala spinifera CBS89968.</title>
        <authorList>
            <consortium name="The Broad Institute Genomics Platform"/>
            <person name="Cuomo C."/>
            <person name="de Hoog S."/>
            <person name="Gorbushina A."/>
            <person name="Stielow B."/>
            <person name="Teixiera M."/>
            <person name="Abouelleil A."/>
            <person name="Chapman S.B."/>
            <person name="Priest M."/>
            <person name="Young S.K."/>
            <person name="Wortman J."/>
            <person name="Nusbaum C."/>
            <person name="Birren B."/>
        </authorList>
    </citation>
    <scope>NUCLEOTIDE SEQUENCE [LARGE SCALE GENOMIC DNA]</scope>
    <source>
        <strain evidence="3 4">CBS 89968</strain>
    </source>
</reference>
<accession>A0A0D2ATW4</accession>
<protein>
    <recommendedName>
        <fullName evidence="2">Linalool dehydratase/isomerase domain-containing protein</fullName>
    </recommendedName>
</protein>
<keyword evidence="4" id="KW-1185">Reference proteome</keyword>
<sequence>MSSTSKLEKLGAESIVGNFEWKDVLIPEYAGKGTVKRWYQTRTLTQYVLMAGVGLYAFYEAESPKVRAAGLGLVFPGAGLVGVFTLPSMIAFVISSTMIPLALFAWFGAGGVLFPILLWAGTSGLAALLARDTLLDIAGPLWVATCLGGIAYVTYRTQSANSQARIKRSRRNEYLIESVQQSQAAGEVAEPGSRELDLKTLRFLQWFIELGLTAKDDFSYHDIIDQFQTSAIRYQLYETVSDLGVYQFIYAPNFHGYVSQAMRNVIEKSLTERVVGFWKWESLWGKFNAHNWDPIVKDDIMVSGYVLQAVGIYQSNTGDDRYTRAGSLEFQVTKTQRYKYDFRKIADAVYRNFKECSYCLFSCEPNWIYTMCNLVGISGMVLAERLLGVNYASDIKKNFELGLEKEFTNPDGTILTIRSELTGFTIPGLAGALADGVNAILCAAYLPHIAHRNWAFAKRETLRWKEDGTIEMLNLVGADKIDPGNYKAGIGAIRAIFAAAAAEFGDNAIRDEMLRQLDEDYHPVFETASGALKNTGLSTLEQGTALRARLSGFQDWVQMITQGPPENVKQGPILAEAPFPDVLVAKAYSRDGYGLDLVLYPGKDAGFFQLGFERLQPGKAYELAGKSVIASKGGKAVFEVRVEGRTALSLTPQLVN</sequence>
<dbReference type="STRING" id="91928.A0A0D2ATW4"/>
<dbReference type="EMBL" id="KN847501">
    <property type="protein sequence ID" value="KIW09925.1"/>
    <property type="molecule type" value="Genomic_DNA"/>
</dbReference>
<feature type="transmembrane region" description="Helical" evidence="1">
    <location>
        <begin position="73"/>
        <end position="95"/>
    </location>
</feature>
<feature type="transmembrane region" description="Helical" evidence="1">
    <location>
        <begin position="133"/>
        <end position="155"/>
    </location>
</feature>
<dbReference type="Pfam" id="PF18566">
    <property type="entry name" value="Ldi"/>
    <property type="match status" value="1"/>
</dbReference>
<dbReference type="OrthoDB" id="9979195at2759"/>
<name>A0A0D2ATW4_9EURO</name>
<keyword evidence="1" id="KW-0812">Transmembrane</keyword>
<organism evidence="3 4">
    <name type="scientific">Exophiala spinifera</name>
    <dbReference type="NCBI Taxonomy" id="91928"/>
    <lineage>
        <taxon>Eukaryota</taxon>
        <taxon>Fungi</taxon>
        <taxon>Dikarya</taxon>
        <taxon>Ascomycota</taxon>
        <taxon>Pezizomycotina</taxon>
        <taxon>Eurotiomycetes</taxon>
        <taxon>Chaetothyriomycetidae</taxon>
        <taxon>Chaetothyriales</taxon>
        <taxon>Herpotrichiellaceae</taxon>
        <taxon>Exophiala</taxon>
    </lineage>
</organism>
<evidence type="ECO:0000313" key="4">
    <source>
        <dbReference type="Proteomes" id="UP000053328"/>
    </source>
</evidence>
<keyword evidence="1" id="KW-0472">Membrane</keyword>
<dbReference type="VEuPathDB" id="FungiDB:PV08_11701"/>
<gene>
    <name evidence="3" type="ORF">PV08_11701</name>
</gene>
<keyword evidence="1" id="KW-1133">Transmembrane helix</keyword>
<dbReference type="AlphaFoldDB" id="A0A0D2ATW4"/>
<evidence type="ECO:0000259" key="2">
    <source>
        <dbReference type="Pfam" id="PF18566"/>
    </source>
</evidence>
<feature type="transmembrane region" description="Helical" evidence="1">
    <location>
        <begin position="44"/>
        <end position="61"/>
    </location>
</feature>
<evidence type="ECO:0000256" key="1">
    <source>
        <dbReference type="SAM" id="Phobius"/>
    </source>
</evidence>
<feature type="domain" description="Linalool dehydratase/isomerase" evidence="2">
    <location>
        <begin position="233"/>
        <end position="532"/>
    </location>
</feature>
<dbReference type="Proteomes" id="UP000053328">
    <property type="component" value="Unassembled WGS sequence"/>
</dbReference>